<gene>
    <name evidence="5" type="ORF">U0070_002754</name>
</gene>
<reference evidence="5 6" key="1">
    <citation type="journal article" date="2023" name="bioRxiv">
        <title>Conserved and derived expression patterns and positive selection on dental genes reveal complex evolutionary context of ever-growing rodent molars.</title>
        <authorList>
            <person name="Calamari Z.T."/>
            <person name="Song A."/>
            <person name="Cohen E."/>
            <person name="Akter M."/>
            <person name="Roy R.D."/>
            <person name="Hallikas O."/>
            <person name="Christensen M.M."/>
            <person name="Li P."/>
            <person name="Marangoni P."/>
            <person name="Jernvall J."/>
            <person name="Klein O.D."/>
        </authorList>
    </citation>
    <scope>NUCLEOTIDE SEQUENCE [LARGE SCALE GENOMIC DNA]</scope>
    <source>
        <strain evidence="5">V071</strain>
    </source>
</reference>
<dbReference type="SMART" id="SM00406">
    <property type="entry name" value="IGv"/>
    <property type="match status" value="2"/>
</dbReference>
<evidence type="ECO:0000259" key="4">
    <source>
        <dbReference type="SMART" id="SM00406"/>
    </source>
</evidence>
<dbReference type="AlphaFoldDB" id="A0AAW0HKU6"/>
<evidence type="ECO:0000256" key="3">
    <source>
        <dbReference type="ARBA" id="ARBA00043265"/>
    </source>
</evidence>
<dbReference type="InterPro" id="IPR050199">
    <property type="entry name" value="IgHV"/>
</dbReference>
<name>A0AAW0HKU6_MYOGA</name>
<feature type="non-terminal residue" evidence="5">
    <location>
        <position position="146"/>
    </location>
</feature>
<keyword evidence="2" id="KW-1064">Adaptive immunity</keyword>
<dbReference type="InterPro" id="IPR013106">
    <property type="entry name" value="Ig_V-set"/>
</dbReference>
<keyword evidence="3" id="KW-1280">Immunoglobulin</keyword>
<dbReference type="GO" id="GO:0002250">
    <property type="term" value="P:adaptive immune response"/>
    <property type="evidence" value="ECO:0007669"/>
    <property type="project" value="UniProtKB-KW"/>
</dbReference>
<dbReference type="Gene3D" id="2.60.40.10">
    <property type="entry name" value="Immunoglobulins"/>
    <property type="match status" value="2"/>
</dbReference>
<dbReference type="GO" id="GO:0005576">
    <property type="term" value="C:extracellular region"/>
    <property type="evidence" value="ECO:0007669"/>
    <property type="project" value="UniProtKB-ARBA"/>
</dbReference>
<dbReference type="SUPFAM" id="SSF48726">
    <property type="entry name" value="Immunoglobulin"/>
    <property type="match status" value="2"/>
</dbReference>
<sequence>VKQSPGQGLEWIARIDPESGNTDYNQKFQGKATLTADTSSNTAYMELRSLTSEDSAVYYCAQCCNHILIALSQVTLESDRGLLQPSQDLIMTCSFSGFSLSTFGIGVGWICQPSGRGLKWFANICWHDTKFYNTPMRSWLTVSKDT</sequence>
<feature type="domain" description="Immunoglobulin V-set" evidence="4">
    <location>
        <begin position="88"/>
        <end position="146"/>
    </location>
</feature>
<proteinExistence type="predicted"/>
<dbReference type="InterPro" id="IPR013783">
    <property type="entry name" value="Ig-like_fold"/>
</dbReference>
<evidence type="ECO:0000313" key="5">
    <source>
        <dbReference type="EMBL" id="KAK7802160.1"/>
    </source>
</evidence>
<organism evidence="5 6">
    <name type="scientific">Myodes glareolus</name>
    <name type="common">Bank vole</name>
    <name type="synonym">Clethrionomys glareolus</name>
    <dbReference type="NCBI Taxonomy" id="447135"/>
    <lineage>
        <taxon>Eukaryota</taxon>
        <taxon>Metazoa</taxon>
        <taxon>Chordata</taxon>
        <taxon>Craniata</taxon>
        <taxon>Vertebrata</taxon>
        <taxon>Euteleostomi</taxon>
        <taxon>Mammalia</taxon>
        <taxon>Eutheria</taxon>
        <taxon>Euarchontoglires</taxon>
        <taxon>Glires</taxon>
        <taxon>Rodentia</taxon>
        <taxon>Myomorpha</taxon>
        <taxon>Muroidea</taxon>
        <taxon>Cricetidae</taxon>
        <taxon>Arvicolinae</taxon>
        <taxon>Myodes</taxon>
    </lineage>
</organism>
<protein>
    <recommendedName>
        <fullName evidence="4">Immunoglobulin V-set domain-containing protein</fullName>
    </recommendedName>
</protein>
<dbReference type="EMBL" id="JBBHLL010000473">
    <property type="protein sequence ID" value="KAK7802160.1"/>
    <property type="molecule type" value="Genomic_DNA"/>
</dbReference>
<feature type="domain" description="Immunoglobulin V-set" evidence="4">
    <location>
        <begin position="1"/>
        <end position="62"/>
    </location>
</feature>
<dbReference type="InterPro" id="IPR036179">
    <property type="entry name" value="Ig-like_dom_sf"/>
</dbReference>
<keyword evidence="1" id="KW-0391">Immunity</keyword>
<evidence type="ECO:0000313" key="6">
    <source>
        <dbReference type="Proteomes" id="UP001488838"/>
    </source>
</evidence>
<accession>A0AAW0HKU6</accession>
<dbReference type="Proteomes" id="UP001488838">
    <property type="component" value="Unassembled WGS sequence"/>
</dbReference>
<keyword evidence="6" id="KW-1185">Reference proteome</keyword>
<evidence type="ECO:0000256" key="2">
    <source>
        <dbReference type="ARBA" id="ARBA00023130"/>
    </source>
</evidence>
<dbReference type="PANTHER" id="PTHR23266">
    <property type="entry name" value="IMMUNOGLOBULIN HEAVY CHAIN"/>
    <property type="match status" value="1"/>
</dbReference>
<dbReference type="GO" id="GO:0019814">
    <property type="term" value="C:immunoglobulin complex"/>
    <property type="evidence" value="ECO:0007669"/>
    <property type="project" value="UniProtKB-KW"/>
</dbReference>
<comment type="caution">
    <text evidence="5">The sequence shown here is derived from an EMBL/GenBank/DDBJ whole genome shotgun (WGS) entry which is preliminary data.</text>
</comment>
<feature type="non-terminal residue" evidence="5">
    <location>
        <position position="1"/>
    </location>
</feature>
<evidence type="ECO:0000256" key="1">
    <source>
        <dbReference type="ARBA" id="ARBA00022859"/>
    </source>
</evidence>